<feature type="transmembrane region" description="Helical" evidence="10">
    <location>
        <begin position="45"/>
        <end position="66"/>
    </location>
</feature>
<gene>
    <name evidence="12" type="primary">LOC112048446</name>
</gene>
<keyword evidence="5 10" id="KW-0552">Olfaction</keyword>
<evidence type="ECO:0000256" key="2">
    <source>
        <dbReference type="ARBA" id="ARBA00022475"/>
    </source>
</evidence>
<dbReference type="RefSeq" id="XP_023941745.2">
    <property type="nucleotide sequence ID" value="XM_024085977.2"/>
</dbReference>
<evidence type="ECO:0000313" key="11">
    <source>
        <dbReference type="Proteomes" id="UP001652582"/>
    </source>
</evidence>
<dbReference type="Proteomes" id="UP001652582">
    <property type="component" value="Chromosome 5"/>
</dbReference>
<dbReference type="InterPro" id="IPR004117">
    <property type="entry name" value="7tm6_olfct_rcpt"/>
</dbReference>
<comment type="similarity">
    <text evidence="10">Belongs to the insect chemoreceptor superfamily. Heteromeric odorant receptor channel (TC 1.A.69) family.</text>
</comment>
<evidence type="ECO:0000256" key="3">
    <source>
        <dbReference type="ARBA" id="ARBA00022606"/>
    </source>
</evidence>
<keyword evidence="2" id="KW-1003">Cell membrane</keyword>
<feature type="transmembrane region" description="Helical" evidence="10">
    <location>
        <begin position="284"/>
        <end position="304"/>
    </location>
</feature>
<comment type="caution">
    <text evidence="10">Lacks conserved residue(s) required for the propagation of feature annotation.</text>
</comment>
<dbReference type="PANTHER" id="PTHR21137">
    <property type="entry name" value="ODORANT RECEPTOR"/>
    <property type="match status" value="1"/>
</dbReference>
<dbReference type="PANTHER" id="PTHR21137:SF35">
    <property type="entry name" value="ODORANT RECEPTOR 19A-RELATED"/>
    <property type="match status" value="1"/>
</dbReference>
<keyword evidence="3 10" id="KW-0716">Sensory transduction</keyword>
<dbReference type="KEGG" id="bany:112048446"/>
<feature type="transmembrane region" description="Helical" evidence="10">
    <location>
        <begin position="254"/>
        <end position="278"/>
    </location>
</feature>
<keyword evidence="6 10" id="KW-1133">Transmembrane helix</keyword>
<evidence type="ECO:0000256" key="5">
    <source>
        <dbReference type="ARBA" id="ARBA00022725"/>
    </source>
</evidence>
<reference evidence="12" key="1">
    <citation type="submission" date="2025-08" db="UniProtKB">
        <authorList>
            <consortium name="RefSeq"/>
        </authorList>
    </citation>
    <scope>IDENTIFICATION</scope>
</reference>
<evidence type="ECO:0000256" key="1">
    <source>
        <dbReference type="ARBA" id="ARBA00004651"/>
    </source>
</evidence>
<evidence type="ECO:0000256" key="7">
    <source>
        <dbReference type="ARBA" id="ARBA00023136"/>
    </source>
</evidence>
<evidence type="ECO:0000256" key="6">
    <source>
        <dbReference type="ARBA" id="ARBA00022989"/>
    </source>
</evidence>
<keyword evidence="9 10" id="KW-0807">Transducer</keyword>
<dbReference type="GO" id="GO:0005549">
    <property type="term" value="F:odorant binding"/>
    <property type="evidence" value="ECO:0007669"/>
    <property type="project" value="InterPro"/>
</dbReference>
<keyword evidence="8 10" id="KW-0675">Receptor</keyword>
<dbReference type="GO" id="GO:0004984">
    <property type="term" value="F:olfactory receptor activity"/>
    <property type="evidence" value="ECO:0007669"/>
    <property type="project" value="InterPro"/>
</dbReference>
<protein>
    <recommendedName>
        <fullName evidence="10">Odorant receptor</fullName>
    </recommendedName>
</protein>
<dbReference type="OrthoDB" id="7634903at2759"/>
<sequence length="380" mass="43339">MALVRSIRAQILESDLFDLNLKYLTIVGLWPKDGWSGDVLRLYKFYEASLFILSFTFIVISGIGTYNKKDDIIMLMTNLDKALVAYNFVSKIILFTLKREQLNTLISEIKLSGDKVINERKNLMALHVIVITGFSTVIVSAFSLLSQYKREMTIEAWMPFDPLKNRMNLLLSAQLLAVCFIVPILYRAFAIQGIVCSIIMYFCDQLIELQDHLKDFDYSEERDMEVRQEFKGIVKKHVRIMRYARTLTNIFKEYFLIQNLAVTIELCLNALMVAVIGFEQKTLLATFVGYLGLALINAYIYCYLGNELIVQSTGIAKAAYESSWTSWPIDMQKDLLIVINVAQKPLTISAGGMAVMCIETYSQALYNAYSIFAVLSDMVD</sequence>
<feature type="transmembrane region" description="Helical" evidence="10">
    <location>
        <begin position="125"/>
        <end position="148"/>
    </location>
</feature>
<comment type="subcellular location">
    <subcellularLocation>
        <location evidence="1 10">Cell membrane</location>
        <topology evidence="1 10">Multi-pass membrane protein</topology>
    </subcellularLocation>
</comment>
<dbReference type="GO" id="GO:0005886">
    <property type="term" value="C:plasma membrane"/>
    <property type="evidence" value="ECO:0007669"/>
    <property type="project" value="UniProtKB-SubCell"/>
</dbReference>
<keyword evidence="4 10" id="KW-0812">Transmembrane</keyword>
<accession>A0A6J1N1M0</accession>
<organism evidence="11 12">
    <name type="scientific">Bicyclus anynana</name>
    <name type="common">Squinting bush brown butterfly</name>
    <dbReference type="NCBI Taxonomy" id="110368"/>
    <lineage>
        <taxon>Eukaryota</taxon>
        <taxon>Metazoa</taxon>
        <taxon>Ecdysozoa</taxon>
        <taxon>Arthropoda</taxon>
        <taxon>Hexapoda</taxon>
        <taxon>Insecta</taxon>
        <taxon>Pterygota</taxon>
        <taxon>Neoptera</taxon>
        <taxon>Endopterygota</taxon>
        <taxon>Lepidoptera</taxon>
        <taxon>Glossata</taxon>
        <taxon>Ditrysia</taxon>
        <taxon>Papilionoidea</taxon>
        <taxon>Nymphalidae</taxon>
        <taxon>Satyrinae</taxon>
        <taxon>Satyrini</taxon>
        <taxon>Mycalesina</taxon>
        <taxon>Bicyclus</taxon>
    </lineage>
</organism>
<dbReference type="Pfam" id="PF02949">
    <property type="entry name" value="7tm_6"/>
    <property type="match status" value="1"/>
</dbReference>
<evidence type="ECO:0000256" key="8">
    <source>
        <dbReference type="ARBA" id="ARBA00023170"/>
    </source>
</evidence>
<dbReference type="GO" id="GO:0007165">
    <property type="term" value="P:signal transduction"/>
    <property type="evidence" value="ECO:0007669"/>
    <property type="project" value="UniProtKB-KW"/>
</dbReference>
<proteinExistence type="inferred from homology"/>
<evidence type="ECO:0000256" key="4">
    <source>
        <dbReference type="ARBA" id="ARBA00022692"/>
    </source>
</evidence>
<evidence type="ECO:0000256" key="10">
    <source>
        <dbReference type="RuleBase" id="RU351113"/>
    </source>
</evidence>
<dbReference type="GeneID" id="112048446"/>
<evidence type="ECO:0000256" key="9">
    <source>
        <dbReference type="ARBA" id="ARBA00023224"/>
    </source>
</evidence>
<dbReference type="AlphaFoldDB" id="A0A6J1N1M0"/>
<feature type="transmembrane region" description="Helical" evidence="10">
    <location>
        <begin position="168"/>
        <end position="189"/>
    </location>
</feature>
<keyword evidence="7 10" id="KW-0472">Membrane</keyword>
<evidence type="ECO:0000313" key="12">
    <source>
        <dbReference type="RefSeq" id="XP_023941745.2"/>
    </source>
</evidence>
<name>A0A6J1N1M0_BICAN</name>
<keyword evidence="11" id="KW-1185">Reference proteome</keyword>